<name>A0A9D4ID88_DREPO</name>
<reference evidence="1" key="2">
    <citation type="submission" date="2020-11" db="EMBL/GenBank/DDBJ databases">
        <authorList>
            <person name="McCartney M.A."/>
            <person name="Auch B."/>
            <person name="Kono T."/>
            <person name="Mallez S."/>
            <person name="Becker A."/>
            <person name="Gohl D.M."/>
            <person name="Silverstein K.A.T."/>
            <person name="Koren S."/>
            <person name="Bechman K.B."/>
            <person name="Herman A."/>
            <person name="Abrahante J.E."/>
            <person name="Garbe J."/>
        </authorList>
    </citation>
    <scope>NUCLEOTIDE SEQUENCE</scope>
    <source>
        <strain evidence="1">Duluth1</strain>
        <tissue evidence="1">Whole animal</tissue>
    </source>
</reference>
<comment type="caution">
    <text evidence="1">The sequence shown here is derived from an EMBL/GenBank/DDBJ whole genome shotgun (WGS) entry which is preliminary data.</text>
</comment>
<reference evidence="1" key="1">
    <citation type="journal article" date="2019" name="bioRxiv">
        <title>The Genome of the Zebra Mussel, Dreissena polymorpha: A Resource for Invasive Species Research.</title>
        <authorList>
            <person name="McCartney M.A."/>
            <person name="Auch B."/>
            <person name="Kono T."/>
            <person name="Mallez S."/>
            <person name="Zhang Y."/>
            <person name="Obille A."/>
            <person name="Becker A."/>
            <person name="Abrahante J.E."/>
            <person name="Garbe J."/>
            <person name="Badalamenti J.P."/>
            <person name="Herman A."/>
            <person name="Mangelson H."/>
            <person name="Liachko I."/>
            <person name="Sullivan S."/>
            <person name="Sone E.D."/>
            <person name="Koren S."/>
            <person name="Silverstein K.A.T."/>
            <person name="Beckman K.B."/>
            <person name="Gohl D.M."/>
        </authorList>
    </citation>
    <scope>NUCLEOTIDE SEQUENCE</scope>
    <source>
        <strain evidence="1">Duluth1</strain>
        <tissue evidence="1">Whole animal</tissue>
    </source>
</reference>
<keyword evidence="2" id="KW-1185">Reference proteome</keyword>
<proteinExistence type="predicted"/>
<dbReference type="Proteomes" id="UP000828390">
    <property type="component" value="Unassembled WGS sequence"/>
</dbReference>
<protein>
    <submittedName>
        <fullName evidence="1">Uncharacterized protein</fullName>
    </submittedName>
</protein>
<sequence length="204" mass="23611">MTRFELDRGFIGTNLRTKFHEDNTRNVASRVTTAPSTGGHVQEDLFTRKTATSTGGHVFQRTGTTFKLNQYIIKTSILTNFELDRGIIWTYLLTKFHKDRTRNVASSVFTNQMWMTDGRTYDGQRPIKKAHLSNQICNVVIFPAYEDKSKRLKENRNPELWRRHGVLTLMIKGRVLMASMDASAPKEKGWDIALTSTYREYRDI</sequence>
<gene>
    <name evidence="1" type="ORF">DPMN_190346</name>
</gene>
<evidence type="ECO:0000313" key="1">
    <source>
        <dbReference type="EMBL" id="KAH3755648.1"/>
    </source>
</evidence>
<dbReference type="EMBL" id="JAIWYP010000010">
    <property type="protein sequence ID" value="KAH3755648.1"/>
    <property type="molecule type" value="Genomic_DNA"/>
</dbReference>
<organism evidence="1 2">
    <name type="scientific">Dreissena polymorpha</name>
    <name type="common">Zebra mussel</name>
    <name type="synonym">Mytilus polymorpha</name>
    <dbReference type="NCBI Taxonomy" id="45954"/>
    <lineage>
        <taxon>Eukaryota</taxon>
        <taxon>Metazoa</taxon>
        <taxon>Spiralia</taxon>
        <taxon>Lophotrochozoa</taxon>
        <taxon>Mollusca</taxon>
        <taxon>Bivalvia</taxon>
        <taxon>Autobranchia</taxon>
        <taxon>Heteroconchia</taxon>
        <taxon>Euheterodonta</taxon>
        <taxon>Imparidentia</taxon>
        <taxon>Neoheterodontei</taxon>
        <taxon>Myida</taxon>
        <taxon>Dreissenoidea</taxon>
        <taxon>Dreissenidae</taxon>
        <taxon>Dreissena</taxon>
    </lineage>
</organism>
<dbReference type="AlphaFoldDB" id="A0A9D4ID88"/>
<accession>A0A9D4ID88</accession>
<evidence type="ECO:0000313" key="2">
    <source>
        <dbReference type="Proteomes" id="UP000828390"/>
    </source>
</evidence>